<keyword evidence="11" id="KW-1185">Reference proteome</keyword>
<feature type="transmembrane region" description="Helical" evidence="9">
    <location>
        <begin position="39"/>
        <end position="56"/>
    </location>
</feature>
<protein>
    <recommendedName>
        <fullName evidence="12">Cytochrome P450</fullName>
    </recommendedName>
</protein>
<reference evidence="10 11" key="1">
    <citation type="submission" date="2024-05" db="EMBL/GenBank/DDBJ databases">
        <title>A draft genome resource for the thread blight pathogen Marasmius tenuissimus strain MS-2.</title>
        <authorList>
            <person name="Yulfo-Soto G.E."/>
            <person name="Baruah I.K."/>
            <person name="Amoako-Attah I."/>
            <person name="Bukari Y."/>
            <person name="Meinhardt L.W."/>
            <person name="Bailey B.A."/>
            <person name="Cohen S.P."/>
        </authorList>
    </citation>
    <scope>NUCLEOTIDE SEQUENCE [LARGE SCALE GENOMIC DNA]</scope>
    <source>
        <strain evidence="10 11">MS-2</strain>
    </source>
</reference>
<evidence type="ECO:0000256" key="1">
    <source>
        <dbReference type="ARBA" id="ARBA00001971"/>
    </source>
</evidence>
<comment type="cofactor">
    <cofactor evidence="1">
        <name>heme</name>
        <dbReference type="ChEBI" id="CHEBI:30413"/>
    </cofactor>
</comment>
<keyword evidence="6 8" id="KW-0408">Iron</keyword>
<evidence type="ECO:0000256" key="7">
    <source>
        <dbReference type="ARBA" id="ARBA00023033"/>
    </source>
</evidence>
<dbReference type="Pfam" id="PF00067">
    <property type="entry name" value="p450"/>
    <property type="match status" value="1"/>
</dbReference>
<evidence type="ECO:0008006" key="12">
    <source>
        <dbReference type="Google" id="ProtNLM"/>
    </source>
</evidence>
<comment type="pathway">
    <text evidence="2">Secondary metabolite biosynthesis.</text>
</comment>
<evidence type="ECO:0000313" key="11">
    <source>
        <dbReference type="Proteomes" id="UP001437256"/>
    </source>
</evidence>
<organism evidence="10 11">
    <name type="scientific">Marasmius tenuissimus</name>
    <dbReference type="NCBI Taxonomy" id="585030"/>
    <lineage>
        <taxon>Eukaryota</taxon>
        <taxon>Fungi</taxon>
        <taxon>Dikarya</taxon>
        <taxon>Basidiomycota</taxon>
        <taxon>Agaricomycotina</taxon>
        <taxon>Agaricomycetes</taxon>
        <taxon>Agaricomycetidae</taxon>
        <taxon>Agaricales</taxon>
        <taxon>Marasmiineae</taxon>
        <taxon>Marasmiaceae</taxon>
        <taxon>Marasmius</taxon>
    </lineage>
</organism>
<proteinExistence type="inferred from homology"/>
<dbReference type="PRINTS" id="PR00385">
    <property type="entry name" value="P450"/>
</dbReference>
<dbReference type="Gene3D" id="1.10.630.10">
    <property type="entry name" value="Cytochrome P450"/>
    <property type="match status" value="1"/>
</dbReference>
<keyword evidence="9" id="KW-0812">Transmembrane</keyword>
<gene>
    <name evidence="10" type="ORF">AAF712_008037</name>
</gene>
<evidence type="ECO:0000256" key="5">
    <source>
        <dbReference type="ARBA" id="ARBA00023002"/>
    </source>
</evidence>
<evidence type="ECO:0000256" key="9">
    <source>
        <dbReference type="SAM" id="Phobius"/>
    </source>
</evidence>
<keyword evidence="9" id="KW-0472">Membrane</keyword>
<dbReference type="Proteomes" id="UP001437256">
    <property type="component" value="Unassembled WGS sequence"/>
</dbReference>
<keyword evidence="7 8" id="KW-0503">Monooxygenase</keyword>
<accession>A0ABR2ZTM9</accession>
<dbReference type="CDD" id="cd11061">
    <property type="entry name" value="CYP67-like"/>
    <property type="match status" value="1"/>
</dbReference>
<evidence type="ECO:0000313" key="10">
    <source>
        <dbReference type="EMBL" id="KAL0065042.1"/>
    </source>
</evidence>
<keyword evidence="9" id="KW-1133">Transmembrane helix</keyword>
<dbReference type="PROSITE" id="PS00086">
    <property type="entry name" value="CYTOCHROME_P450"/>
    <property type="match status" value="1"/>
</dbReference>
<evidence type="ECO:0000256" key="3">
    <source>
        <dbReference type="ARBA" id="ARBA00010617"/>
    </source>
</evidence>
<keyword evidence="8" id="KW-0349">Heme</keyword>
<name>A0ABR2ZTM9_9AGAR</name>
<dbReference type="PANTHER" id="PTHR24305">
    <property type="entry name" value="CYTOCHROME P450"/>
    <property type="match status" value="1"/>
</dbReference>
<evidence type="ECO:0000256" key="4">
    <source>
        <dbReference type="ARBA" id="ARBA00022723"/>
    </source>
</evidence>
<evidence type="ECO:0000256" key="8">
    <source>
        <dbReference type="RuleBase" id="RU000461"/>
    </source>
</evidence>
<evidence type="ECO:0000256" key="2">
    <source>
        <dbReference type="ARBA" id="ARBA00005179"/>
    </source>
</evidence>
<comment type="caution">
    <text evidence="10">The sequence shown here is derived from an EMBL/GenBank/DDBJ whole genome shotgun (WGS) entry which is preliminary data.</text>
</comment>
<dbReference type="InterPro" id="IPR036396">
    <property type="entry name" value="Cyt_P450_sf"/>
</dbReference>
<dbReference type="InterPro" id="IPR050121">
    <property type="entry name" value="Cytochrome_P450_monoxygenase"/>
</dbReference>
<evidence type="ECO:0000256" key="6">
    <source>
        <dbReference type="ARBA" id="ARBA00023004"/>
    </source>
</evidence>
<dbReference type="InterPro" id="IPR017972">
    <property type="entry name" value="Cyt_P450_CS"/>
</dbReference>
<keyword evidence="5 8" id="KW-0560">Oxidoreductase</keyword>
<comment type="similarity">
    <text evidence="3 8">Belongs to the cytochrome P450 family.</text>
</comment>
<dbReference type="PANTHER" id="PTHR24305:SF187">
    <property type="entry name" value="P450, PUTATIVE (EUROFUNG)-RELATED"/>
    <property type="match status" value="1"/>
</dbReference>
<dbReference type="EMBL" id="JBBXMP010000053">
    <property type="protein sequence ID" value="KAL0065042.1"/>
    <property type="molecule type" value="Genomic_DNA"/>
</dbReference>
<dbReference type="SUPFAM" id="SSF48264">
    <property type="entry name" value="Cytochrome P450"/>
    <property type="match status" value="1"/>
</dbReference>
<sequence length="560" mass="62592">MERFISSALIKLTLSSAVTGIAAHQAFRRYEPTKKTLPLYALTLFATTACLSRACATSTTYQILFYITFFLSFVGSTISYRLSPSHPLADIPGPVIFKVSNLWRAYLSWTGRQHLVLKALHDEYGTVVRTGPNQISVIDVPSMKAVLGPGGLPKGQGYQVRRDERTDGSLLELVGDPHAARRRIWNRGMSTESLREYEVIIARRANQLVDALQAREKEEVDLGQWLVYFTIDFMADMAFGGVSGPKMLENGGDSYGLLSLIEIAAKTSEVLTHIPWVTMIPGYQTVLAKNVQKMLDFGREWSNSRVTTGAQTKDLWYHLTDEAGIEKTPPSRETVTSDSALAIVAGSDTAATAMTCLFWFLLANPKCYKRLQKEIDEVYPADEDAFDTSKHARMKYLGACINEALRLMPPVPTGGPRVVPQGSGGKHIAGHFLPEGTHVYVPAYCMHRRAHHFYPKTEEFVPERWLEDPDFNPTTNAPSAGSSSPDGLVYESFIPFSYGPTSCVAKNLARREIMMVMCLLLQRFQFRFAEGFESKTWLAQVRDYFVALRAPLKVEITRRS</sequence>
<keyword evidence="4 8" id="KW-0479">Metal-binding</keyword>
<feature type="transmembrane region" description="Helical" evidence="9">
    <location>
        <begin position="63"/>
        <end position="82"/>
    </location>
</feature>
<dbReference type="InterPro" id="IPR001128">
    <property type="entry name" value="Cyt_P450"/>
</dbReference>